<organism evidence="3 4">
    <name type="scientific">Dendrothele bispora (strain CBS 962.96)</name>
    <dbReference type="NCBI Taxonomy" id="1314807"/>
    <lineage>
        <taxon>Eukaryota</taxon>
        <taxon>Fungi</taxon>
        <taxon>Dikarya</taxon>
        <taxon>Basidiomycota</taxon>
        <taxon>Agaricomycotina</taxon>
        <taxon>Agaricomycetes</taxon>
        <taxon>Agaricomycetidae</taxon>
        <taxon>Agaricales</taxon>
        <taxon>Agaricales incertae sedis</taxon>
        <taxon>Dendrothele</taxon>
    </lineage>
</organism>
<feature type="compositionally biased region" description="Low complexity" evidence="1">
    <location>
        <begin position="161"/>
        <end position="173"/>
    </location>
</feature>
<feature type="compositionally biased region" description="Low complexity" evidence="1">
    <location>
        <begin position="228"/>
        <end position="245"/>
    </location>
</feature>
<feature type="region of interest" description="Disordered" evidence="1">
    <location>
        <begin position="157"/>
        <end position="267"/>
    </location>
</feature>
<feature type="compositionally biased region" description="Acidic residues" evidence="1">
    <location>
        <begin position="86"/>
        <end position="97"/>
    </location>
</feature>
<accession>A0A4S8MY82</accession>
<proteinExistence type="predicted"/>
<evidence type="ECO:0000313" key="3">
    <source>
        <dbReference type="EMBL" id="THV08378.1"/>
    </source>
</evidence>
<evidence type="ECO:0000313" key="4">
    <source>
        <dbReference type="Proteomes" id="UP000297245"/>
    </source>
</evidence>
<dbReference type="PROSITE" id="PS00028">
    <property type="entry name" value="ZINC_FINGER_C2H2_1"/>
    <property type="match status" value="1"/>
</dbReference>
<gene>
    <name evidence="3" type="ORF">K435DRAFT_847246</name>
</gene>
<feature type="region of interest" description="Disordered" evidence="1">
    <location>
        <begin position="300"/>
        <end position="341"/>
    </location>
</feature>
<dbReference type="EMBL" id="ML179035">
    <property type="protein sequence ID" value="THV08378.1"/>
    <property type="molecule type" value="Genomic_DNA"/>
</dbReference>
<feature type="region of interest" description="Disordered" evidence="1">
    <location>
        <begin position="361"/>
        <end position="388"/>
    </location>
</feature>
<keyword evidence="4" id="KW-1185">Reference proteome</keyword>
<sequence length="388" mass="43149">MGSLLEPKECRWGWCTETFETTEELVEHIRQHCRSCSPIRYGDWLKLRQRDERQEANQSISTGIPSSLTQRLTQDSARSLPSPTSSEDDSMSVDGDDESIIPQMRYHSRSRTPLTFGALASPRATPQPMSAPASPAFNQLVANATRGTKRKLNESLMKNNSQSSDDSTQSRDSVAQQLTQMDESDSDDDCNVKPEDNGGDESLDQTYDGELNWSPDPRGVVAPTRNRSTSSQSSPSPSRHFSPEPVRIHGRNPSQPSNASQMSLPVASQVSLKHDSFPTGFQPQQWYSVYPLSLGLEEDADTQQDTASVVSRDSSRLSPSPLADPRKKDRQDSSGLLDIDYEDYQNSRNLGESFPVLTQALYQSQDDGQGDSFPLMTQAPYDNQFRSQ</sequence>
<evidence type="ECO:0000259" key="2">
    <source>
        <dbReference type="PROSITE" id="PS00028"/>
    </source>
</evidence>
<name>A0A4S8MY82_DENBC</name>
<reference evidence="3 4" key="1">
    <citation type="journal article" date="2019" name="Nat. Ecol. Evol.">
        <title>Megaphylogeny resolves global patterns of mushroom evolution.</title>
        <authorList>
            <person name="Varga T."/>
            <person name="Krizsan K."/>
            <person name="Foldi C."/>
            <person name="Dima B."/>
            <person name="Sanchez-Garcia M."/>
            <person name="Sanchez-Ramirez S."/>
            <person name="Szollosi G.J."/>
            <person name="Szarkandi J.G."/>
            <person name="Papp V."/>
            <person name="Albert L."/>
            <person name="Andreopoulos W."/>
            <person name="Angelini C."/>
            <person name="Antonin V."/>
            <person name="Barry K.W."/>
            <person name="Bougher N.L."/>
            <person name="Buchanan P."/>
            <person name="Buyck B."/>
            <person name="Bense V."/>
            <person name="Catcheside P."/>
            <person name="Chovatia M."/>
            <person name="Cooper J."/>
            <person name="Damon W."/>
            <person name="Desjardin D."/>
            <person name="Finy P."/>
            <person name="Geml J."/>
            <person name="Haridas S."/>
            <person name="Hughes K."/>
            <person name="Justo A."/>
            <person name="Karasinski D."/>
            <person name="Kautmanova I."/>
            <person name="Kiss B."/>
            <person name="Kocsube S."/>
            <person name="Kotiranta H."/>
            <person name="LaButti K.M."/>
            <person name="Lechner B.E."/>
            <person name="Liimatainen K."/>
            <person name="Lipzen A."/>
            <person name="Lukacs Z."/>
            <person name="Mihaltcheva S."/>
            <person name="Morgado L.N."/>
            <person name="Niskanen T."/>
            <person name="Noordeloos M.E."/>
            <person name="Ohm R.A."/>
            <person name="Ortiz-Santana B."/>
            <person name="Ovrebo C."/>
            <person name="Racz N."/>
            <person name="Riley R."/>
            <person name="Savchenko A."/>
            <person name="Shiryaev A."/>
            <person name="Soop K."/>
            <person name="Spirin V."/>
            <person name="Szebenyi C."/>
            <person name="Tomsovsky M."/>
            <person name="Tulloss R.E."/>
            <person name="Uehling J."/>
            <person name="Grigoriev I.V."/>
            <person name="Vagvolgyi C."/>
            <person name="Papp T."/>
            <person name="Martin F.M."/>
            <person name="Miettinen O."/>
            <person name="Hibbett D.S."/>
            <person name="Nagy L.G."/>
        </authorList>
    </citation>
    <scope>NUCLEOTIDE SEQUENCE [LARGE SCALE GENOMIC DNA]</scope>
    <source>
        <strain evidence="3 4">CBS 962.96</strain>
    </source>
</reference>
<evidence type="ECO:0000256" key="1">
    <source>
        <dbReference type="SAM" id="MobiDB-lite"/>
    </source>
</evidence>
<feature type="compositionally biased region" description="Polar residues" evidence="1">
    <location>
        <begin position="56"/>
        <end position="85"/>
    </location>
</feature>
<dbReference type="AlphaFoldDB" id="A0A4S8MY82"/>
<feature type="compositionally biased region" description="Polar residues" evidence="1">
    <location>
        <begin position="252"/>
        <end position="267"/>
    </location>
</feature>
<dbReference type="InterPro" id="IPR013087">
    <property type="entry name" value="Znf_C2H2_type"/>
</dbReference>
<feature type="domain" description="C2H2-type" evidence="2">
    <location>
        <begin position="10"/>
        <end position="32"/>
    </location>
</feature>
<feature type="region of interest" description="Disordered" evidence="1">
    <location>
        <begin position="56"/>
        <end position="97"/>
    </location>
</feature>
<dbReference type="Proteomes" id="UP000297245">
    <property type="component" value="Unassembled WGS sequence"/>
</dbReference>
<feature type="compositionally biased region" description="Low complexity" evidence="1">
    <location>
        <begin position="307"/>
        <end position="323"/>
    </location>
</feature>
<protein>
    <recommendedName>
        <fullName evidence="2">C2H2-type domain-containing protein</fullName>
    </recommendedName>
</protein>